<reference evidence="10" key="1">
    <citation type="journal article" date="2020" name="J. ISSAAS">
        <title>Complete genome sequence of Oryctes rhinoceros Nudivirus isolated from Coconut Rhinoceros Beetle in the Solomon Islands.</title>
        <authorList>
            <person name="Etebari K."/>
            <person name="Filipovic I."/>
            <person name="Rasic G."/>
            <person name="Devine G.J."/>
            <person name="Tsatsia H."/>
            <person name="Furlong M.J."/>
        </authorList>
    </citation>
    <scope>NUCLEOTIDE SEQUENCE</scope>
    <source>
        <strain evidence="10">Solomon Islands</strain>
    </source>
</reference>
<dbReference type="InterPro" id="IPR017905">
    <property type="entry name" value="ERV/ALR_sulphydryl_oxidase"/>
</dbReference>
<feature type="domain" description="ERV/ALR sulfhydryl oxidase" evidence="9">
    <location>
        <begin position="142"/>
        <end position="250"/>
    </location>
</feature>
<evidence type="ECO:0000256" key="3">
    <source>
        <dbReference type="ARBA" id="ARBA00022827"/>
    </source>
</evidence>
<dbReference type="EMBL" id="MT150137">
    <property type="protein sequence ID" value="QKE59575.1"/>
    <property type="molecule type" value="Genomic_DNA"/>
</dbReference>
<protein>
    <recommendedName>
        <fullName evidence="7">Sulfhydryl oxidase</fullName>
        <ecNumber evidence="7">1.8.3.2</ecNumber>
    </recommendedName>
</protein>
<feature type="region of interest" description="Disordered" evidence="8">
    <location>
        <begin position="1"/>
        <end position="42"/>
    </location>
</feature>
<name>A0A6B9QQY7_9VIRU</name>
<evidence type="ECO:0000256" key="2">
    <source>
        <dbReference type="ARBA" id="ARBA00022630"/>
    </source>
</evidence>
<evidence type="ECO:0000313" key="10">
    <source>
        <dbReference type="EMBL" id="QHG11345.1"/>
    </source>
</evidence>
<dbReference type="EMBL" id="MZ727584">
    <property type="protein sequence ID" value="UBO76522.1"/>
    <property type="molecule type" value="Genomic_DNA"/>
</dbReference>
<evidence type="ECO:0000256" key="8">
    <source>
        <dbReference type="SAM" id="MobiDB-lite"/>
    </source>
</evidence>
<dbReference type="Gene3D" id="1.20.120.310">
    <property type="entry name" value="ERV/ALR sulfhydryl oxidase domain"/>
    <property type="match status" value="1"/>
</dbReference>
<evidence type="ECO:0000256" key="1">
    <source>
        <dbReference type="ARBA" id="ARBA00001974"/>
    </source>
</evidence>
<organism evidence="10">
    <name type="scientific">Oryctes rhinoceros nudivirus</name>
    <dbReference type="NCBI Taxonomy" id="92521"/>
    <lineage>
        <taxon>Viruses</taxon>
        <taxon>Viruses incertae sedis</taxon>
        <taxon>Naldaviricetes</taxon>
        <taxon>Lefavirales</taxon>
        <taxon>Nudiviridae</taxon>
        <taxon>Alphanudivirus</taxon>
        <taxon>Alphanudivirus oryrhinocerotis</taxon>
    </lineage>
</organism>
<dbReference type="PROSITE" id="PS51324">
    <property type="entry name" value="ERV_ALR"/>
    <property type="match status" value="1"/>
</dbReference>
<comment type="cofactor">
    <cofactor evidence="1 7">
        <name>FAD</name>
        <dbReference type="ChEBI" id="CHEBI:57692"/>
    </cofactor>
</comment>
<dbReference type="EC" id="1.8.3.2" evidence="7"/>
<proteinExistence type="predicted"/>
<dbReference type="GO" id="GO:0016972">
    <property type="term" value="F:thiol oxidase activity"/>
    <property type="evidence" value="ECO:0007669"/>
    <property type="project" value="UniProtKB-EC"/>
</dbReference>
<evidence type="ECO:0000256" key="6">
    <source>
        <dbReference type="ARBA" id="ARBA00048864"/>
    </source>
</evidence>
<gene>
    <name evidence="10" type="ORF">SI_OrNV_gp113</name>
</gene>
<feature type="compositionally biased region" description="Polar residues" evidence="8">
    <location>
        <begin position="29"/>
        <end position="42"/>
    </location>
</feature>
<comment type="catalytic activity">
    <reaction evidence="6 7">
        <text>2 R'C(R)SH + O2 = R'C(R)S-S(R)CR' + H2O2</text>
        <dbReference type="Rhea" id="RHEA:17357"/>
        <dbReference type="ChEBI" id="CHEBI:15379"/>
        <dbReference type="ChEBI" id="CHEBI:16240"/>
        <dbReference type="ChEBI" id="CHEBI:16520"/>
        <dbReference type="ChEBI" id="CHEBI:17412"/>
        <dbReference type="EC" id="1.8.3.2"/>
    </reaction>
</comment>
<reference evidence="11" key="2">
    <citation type="submission" date="2020-03" db="EMBL/GenBank/DDBJ databases">
        <title>Whole genome sequence of Oryctes rhinoceros Nudivirus isolated in Riau Province, Indonesia.</title>
        <authorList>
            <person name="Kurnia Y.W."/>
            <person name="Tanjung Z.A."/>
            <person name="Utomo C."/>
            <person name="Naim M."/>
            <person name="Situmorang E.C."/>
            <person name="Liwang T."/>
        </authorList>
    </citation>
    <scope>NUCLEOTIDE SEQUENCE</scope>
    <source>
        <strain evidence="11">LiboV</strain>
    </source>
</reference>
<keyword evidence="4 7" id="KW-0560">Oxidoreductase</keyword>
<dbReference type="EMBL" id="MN623374">
    <property type="protein sequence ID" value="QHG11345.1"/>
    <property type="molecule type" value="Genomic_DNA"/>
</dbReference>
<evidence type="ECO:0000313" key="12">
    <source>
        <dbReference type="EMBL" id="UBO76522.1"/>
    </source>
</evidence>
<feature type="compositionally biased region" description="Basic and acidic residues" evidence="8">
    <location>
        <begin position="17"/>
        <end position="28"/>
    </location>
</feature>
<keyword evidence="3 7" id="KW-0274">FAD</keyword>
<evidence type="ECO:0000313" key="11">
    <source>
        <dbReference type="EMBL" id="QKE59575.1"/>
    </source>
</evidence>
<keyword evidence="2 7" id="KW-0285">Flavoprotein</keyword>
<sequence>MYANLLKRSSPDTQNSDAKRIKPDESDIRSVNYSPATPKTSTAQPVVARKHWYQNVPKDEDIDDALFGDAFDKILQAVSDELRVLNISYIINRYRDVLSEFYELSAIYRASAKKYNKLFEKFINTICTLYNIVREPMMVQANKYSPKDWGHVYWEFMHLSSILLSHAFENGMISTLLSFPTLIYNIDAILPCPKCAYHYSLIKQSEDVKQVIKSMTFGSVMISLQIFHNLITANVDKTPDYANIPNRDRFLISDFAATYKCIDVQSENAKKSTNYSKSNIDWQPTTHVYLCILLSTYCDQPSYDRASNLLKYKLYARNRHFDGLNLRVRNADMRPIDTSDIMYASMSAKQIQYCLMRALLLQFQDTTANMESIEANKRLNKAIVSMYREYNEEVKTLVSNNMVDSERRTTLLQKLGRIQSIPFE</sequence>
<evidence type="ECO:0000256" key="4">
    <source>
        <dbReference type="ARBA" id="ARBA00023002"/>
    </source>
</evidence>
<dbReference type="SUPFAM" id="SSF69000">
    <property type="entry name" value="FAD-dependent thiol oxidase"/>
    <property type="match status" value="1"/>
</dbReference>
<keyword evidence="5" id="KW-1015">Disulfide bond</keyword>
<dbReference type="InterPro" id="IPR036774">
    <property type="entry name" value="ERV/ALR_sulphydryl_oxid_sf"/>
</dbReference>
<reference evidence="12" key="3">
    <citation type="submission" date="2021-08" db="EMBL/GenBank/DDBJ databases">
        <title>Whole genome sequence of Oryctes rhinoceros Nudivirus detected in Riau Province, Indonesia.</title>
        <authorList>
            <person name="Kurnia Y.W."/>
            <person name="Tanjung Z.A."/>
            <person name="Utomo C."/>
            <person name="Naim M."/>
            <person name="Situmorang E.C."/>
            <person name="Liwang T."/>
        </authorList>
    </citation>
    <scope>NUCLEOTIDE SEQUENCE</scope>
    <source>
        <strain evidence="12">LiboV</strain>
    </source>
</reference>
<evidence type="ECO:0000256" key="7">
    <source>
        <dbReference type="RuleBase" id="RU371123"/>
    </source>
</evidence>
<accession>A0A6B9QQY7</accession>
<evidence type="ECO:0000259" key="9">
    <source>
        <dbReference type="PROSITE" id="PS51324"/>
    </source>
</evidence>
<evidence type="ECO:0000256" key="5">
    <source>
        <dbReference type="ARBA" id="ARBA00023157"/>
    </source>
</evidence>